<evidence type="ECO:0000256" key="1">
    <source>
        <dbReference type="ARBA" id="ARBA00004123"/>
    </source>
</evidence>
<dbReference type="GO" id="GO:0005737">
    <property type="term" value="C:cytoplasm"/>
    <property type="evidence" value="ECO:0007669"/>
    <property type="project" value="UniProtKB-SubCell"/>
</dbReference>
<proteinExistence type="predicted"/>
<evidence type="ECO:0000256" key="11">
    <source>
        <dbReference type="ARBA" id="ARBA00075054"/>
    </source>
</evidence>
<gene>
    <name evidence="15" type="primary">LOC497975</name>
    <name evidence="15" type="ORF">rCG_34821</name>
</gene>
<keyword evidence="5" id="KW-0597">Phosphoprotein</keyword>
<keyword evidence="9" id="KW-0539">Nucleus</keyword>
<accession>A6HHM7</accession>
<comment type="subunit">
    <text evidence="10">Thyroid receptor interacting proteins (TRIPs) specifically interact with the ligand binding domain of the thyroid receptor (TR). Requires the presence of thyroid hormone for its interaction. Interacts with NUFIP1. Interacts (via HIT-type zinc finger) with the RUVBL1/RUVBL2 complex in the presence of ADP.</text>
</comment>
<evidence type="ECO:0000259" key="14">
    <source>
        <dbReference type="PROSITE" id="PS51083"/>
    </source>
</evidence>
<reference evidence="15 16" key="1">
    <citation type="submission" date="2005-07" db="EMBL/GenBank/DDBJ databases">
        <authorList>
            <person name="Mural R.J."/>
            <person name="Li P.W."/>
            <person name="Adams M.D."/>
            <person name="Amanatides P.G."/>
            <person name="Baden-Tillson H."/>
            <person name="Barnstead M."/>
            <person name="Chin S.H."/>
            <person name="Dew I."/>
            <person name="Evans C.A."/>
            <person name="Ferriera S."/>
            <person name="Flanigan M."/>
            <person name="Fosler C."/>
            <person name="Glodek A."/>
            <person name="Gu Z."/>
            <person name="Holt R.A."/>
            <person name="Jennings D."/>
            <person name="Kraft C.L."/>
            <person name="Lu F."/>
            <person name="Nguyen T."/>
            <person name="Nusskern D.R."/>
            <person name="Pfannkoch C.M."/>
            <person name="Sitter C."/>
            <person name="Sutton G.G."/>
            <person name="Venter J.C."/>
            <person name="Wang Z."/>
            <person name="Woodage T."/>
            <person name="Zheng X.H."/>
            <person name="Zhong F."/>
        </authorList>
    </citation>
    <scope>NUCLEOTIDE SEQUENCE [LARGE SCALE GENOMIC DNA]</scope>
    <source>
        <strain>BN</strain>
        <strain evidence="16">Sprague-Dawley</strain>
    </source>
</reference>
<evidence type="ECO:0000256" key="5">
    <source>
        <dbReference type="ARBA" id="ARBA00022553"/>
    </source>
</evidence>
<organism evidence="15 16">
    <name type="scientific">Rattus norvegicus</name>
    <name type="common">Rat</name>
    <dbReference type="NCBI Taxonomy" id="10116"/>
    <lineage>
        <taxon>Eukaryota</taxon>
        <taxon>Metazoa</taxon>
        <taxon>Chordata</taxon>
        <taxon>Craniata</taxon>
        <taxon>Vertebrata</taxon>
        <taxon>Euteleostomi</taxon>
        <taxon>Mammalia</taxon>
        <taxon>Eutheria</taxon>
        <taxon>Euarchontoglires</taxon>
        <taxon>Glires</taxon>
        <taxon>Rodentia</taxon>
        <taxon>Myomorpha</taxon>
        <taxon>Muroidea</taxon>
        <taxon>Muridae</taxon>
        <taxon>Murinae</taxon>
        <taxon>Rattus</taxon>
    </lineage>
</organism>
<dbReference type="PROSITE" id="PS51083">
    <property type="entry name" value="ZF_HIT"/>
    <property type="match status" value="1"/>
</dbReference>
<keyword evidence="8" id="KW-0862">Zinc</keyword>
<dbReference type="PANTHER" id="PTHR13483:SF11">
    <property type="entry name" value="ZINC FINGER HIT DOMAIN-CONTAINING PROTEIN 3"/>
    <property type="match status" value="1"/>
</dbReference>
<dbReference type="InterPro" id="IPR007529">
    <property type="entry name" value="Znf_HIT"/>
</dbReference>
<evidence type="ECO:0000256" key="6">
    <source>
        <dbReference type="ARBA" id="ARBA00022723"/>
    </source>
</evidence>
<dbReference type="GO" id="GO:0008270">
    <property type="term" value="F:zinc ion binding"/>
    <property type="evidence" value="ECO:0007669"/>
    <property type="project" value="UniProtKB-UniRule"/>
</dbReference>
<keyword evidence="15" id="KW-0675">Receptor</keyword>
<evidence type="ECO:0000256" key="3">
    <source>
        <dbReference type="ARBA" id="ARBA00021568"/>
    </source>
</evidence>
<keyword evidence="6" id="KW-0479">Metal-binding</keyword>
<evidence type="ECO:0000313" key="15">
    <source>
        <dbReference type="EMBL" id="EDM05536.1"/>
    </source>
</evidence>
<evidence type="ECO:0000256" key="12">
    <source>
        <dbReference type="ARBA" id="ARBA00075927"/>
    </source>
</evidence>
<dbReference type="Pfam" id="PF04438">
    <property type="entry name" value="zf-HIT"/>
    <property type="match status" value="1"/>
</dbReference>
<dbReference type="EMBL" id="CH473948">
    <property type="protein sequence ID" value="EDM05536.1"/>
    <property type="molecule type" value="Genomic_DNA"/>
</dbReference>
<evidence type="ECO:0000256" key="4">
    <source>
        <dbReference type="ARBA" id="ARBA00022490"/>
    </source>
</evidence>
<evidence type="ECO:0000313" key="16">
    <source>
        <dbReference type="Proteomes" id="UP000234681"/>
    </source>
</evidence>
<dbReference type="InterPro" id="IPR051639">
    <property type="entry name" value="BCD1"/>
</dbReference>
<keyword evidence="7 13" id="KW-0863">Zinc-finger</keyword>
<name>A6HHM7_RAT</name>
<dbReference type="GO" id="GO:0005634">
    <property type="term" value="C:nucleus"/>
    <property type="evidence" value="ECO:0007669"/>
    <property type="project" value="UniProtKB-SubCell"/>
</dbReference>
<dbReference type="Gene3D" id="3.30.60.190">
    <property type="match status" value="1"/>
</dbReference>
<comment type="subcellular location">
    <subcellularLocation>
        <location evidence="2">Cytoplasm</location>
    </subcellularLocation>
    <subcellularLocation>
        <location evidence="1">Nucleus</location>
    </subcellularLocation>
</comment>
<evidence type="ECO:0000256" key="2">
    <source>
        <dbReference type="ARBA" id="ARBA00004496"/>
    </source>
</evidence>
<dbReference type="AlphaFoldDB" id="A6HHM7"/>
<evidence type="ECO:0000256" key="8">
    <source>
        <dbReference type="ARBA" id="ARBA00022833"/>
    </source>
</evidence>
<dbReference type="CDD" id="cd23024">
    <property type="entry name" value="zf-HIT_ZNHIT2-3"/>
    <property type="match status" value="1"/>
</dbReference>
<evidence type="ECO:0000256" key="10">
    <source>
        <dbReference type="ARBA" id="ARBA00046946"/>
    </source>
</evidence>
<dbReference type="Proteomes" id="UP000234681">
    <property type="component" value="Chromosome 10"/>
</dbReference>
<protein>
    <recommendedName>
        <fullName evidence="3">Zinc finger HIT domain-containing protein 3</fullName>
    </recommendedName>
    <alternativeName>
        <fullName evidence="12">Thyroid hormone receptor interactor 3</fullName>
    </alternativeName>
    <alternativeName>
        <fullName evidence="11">Thyroid receptor-interacting protein 3</fullName>
    </alternativeName>
</protein>
<sequence length="170" mass="18794">MASLNSKTAICVICSEKPKYRCPACRVPYCSVACFQKHKEQCNSEARPVEKSPTVVPVRTEENKGDDSSIADFLNSDEEDDRVSVQSLKNLGAPVRGVCRLLFKNCGTIPEQRFLKLDMLSAQAARPLLRGGGFQAVVARVGLFYHSARCRAFVKRKLAARRDGSAAKER</sequence>
<evidence type="ECO:0000256" key="9">
    <source>
        <dbReference type="ARBA" id="ARBA00023242"/>
    </source>
</evidence>
<feature type="domain" description="HIT-type" evidence="14">
    <location>
        <begin position="11"/>
        <end position="42"/>
    </location>
</feature>
<dbReference type="SUPFAM" id="SSF144232">
    <property type="entry name" value="HIT/MYND zinc finger-like"/>
    <property type="match status" value="1"/>
</dbReference>
<dbReference type="PANTHER" id="PTHR13483">
    <property type="entry name" value="BOX C_D SNORNA PROTEIN 1-RELATED"/>
    <property type="match status" value="1"/>
</dbReference>
<evidence type="ECO:0000256" key="7">
    <source>
        <dbReference type="ARBA" id="ARBA00022771"/>
    </source>
</evidence>
<evidence type="ECO:0000256" key="13">
    <source>
        <dbReference type="PROSITE-ProRule" id="PRU00453"/>
    </source>
</evidence>
<keyword evidence="4" id="KW-0963">Cytoplasm</keyword>
<dbReference type="FunFam" id="3.30.60.190:FF:000002">
    <property type="entry name" value="Zinc finger HIT domain-containing protein 3"/>
    <property type="match status" value="1"/>
</dbReference>